<protein>
    <submittedName>
        <fullName evidence="1">Uncharacterized protein</fullName>
    </submittedName>
</protein>
<dbReference type="AlphaFoldDB" id="A0A3P7Y7I2"/>
<dbReference type="EMBL" id="UZAF01020324">
    <property type="protein sequence ID" value="VDO68817.1"/>
    <property type="molecule type" value="Genomic_DNA"/>
</dbReference>
<proteinExistence type="predicted"/>
<sequence>MISLSFNSTSRSSSFSSFSISLEFCSDFSLAASPSFDSSVAHFSINSSDFWRYSVACASASAWATLLSRSSAFRRLNSAVVASIFVFAALFSLAKRSSSSTISSFRLRASLCAVVNSASNRALASSYSFSMTFFSSHKEECCSSRTVRAFVASRFDSASAKSLLLTSLIVLFRVTVSALR</sequence>
<organism evidence="1 2">
    <name type="scientific">Haemonchus placei</name>
    <name type="common">Barber's pole worm</name>
    <dbReference type="NCBI Taxonomy" id="6290"/>
    <lineage>
        <taxon>Eukaryota</taxon>
        <taxon>Metazoa</taxon>
        <taxon>Ecdysozoa</taxon>
        <taxon>Nematoda</taxon>
        <taxon>Chromadorea</taxon>
        <taxon>Rhabditida</taxon>
        <taxon>Rhabditina</taxon>
        <taxon>Rhabditomorpha</taxon>
        <taxon>Strongyloidea</taxon>
        <taxon>Trichostrongylidae</taxon>
        <taxon>Haemonchus</taxon>
    </lineage>
</organism>
<evidence type="ECO:0000313" key="1">
    <source>
        <dbReference type="EMBL" id="VDO68817.1"/>
    </source>
</evidence>
<keyword evidence="2" id="KW-1185">Reference proteome</keyword>
<name>A0A3P7Y7I2_HAEPC</name>
<accession>A0A3P7Y7I2</accession>
<dbReference type="Proteomes" id="UP000268014">
    <property type="component" value="Unassembled WGS sequence"/>
</dbReference>
<gene>
    <name evidence="1" type="ORF">HPLM_LOCUS18079</name>
</gene>
<reference evidence="1 2" key="1">
    <citation type="submission" date="2018-11" db="EMBL/GenBank/DDBJ databases">
        <authorList>
            <consortium name="Pathogen Informatics"/>
        </authorList>
    </citation>
    <scope>NUCLEOTIDE SEQUENCE [LARGE SCALE GENOMIC DNA]</scope>
    <source>
        <strain evidence="1 2">MHpl1</strain>
    </source>
</reference>
<evidence type="ECO:0000313" key="2">
    <source>
        <dbReference type="Proteomes" id="UP000268014"/>
    </source>
</evidence>